<dbReference type="RefSeq" id="WP_272089192.1">
    <property type="nucleotide sequence ID" value="NZ_JAQNDL010000003.1"/>
</dbReference>
<keyword evidence="3" id="KW-1185">Reference proteome</keyword>
<dbReference type="Proteomes" id="UP001221686">
    <property type="component" value="Unassembled WGS sequence"/>
</dbReference>
<comment type="caution">
    <text evidence="2">The sequence shown here is derived from an EMBL/GenBank/DDBJ whole genome shotgun (WGS) entry which is preliminary data.</text>
</comment>
<feature type="region of interest" description="Disordered" evidence="1">
    <location>
        <begin position="39"/>
        <end position="77"/>
    </location>
</feature>
<name>A0ABT5E487_9BACT</name>
<evidence type="ECO:0000313" key="3">
    <source>
        <dbReference type="Proteomes" id="UP001221686"/>
    </source>
</evidence>
<feature type="compositionally biased region" description="Low complexity" evidence="1">
    <location>
        <begin position="59"/>
        <end position="72"/>
    </location>
</feature>
<dbReference type="EMBL" id="JAQNDL010000003">
    <property type="protein sequence ID" value="MDC0720682.1"/>
    <property type="molecule type" value="Genomic_DNA"/>
</dbReference>
<feature type="compositionally biased region" description="Polar residues" evidence="1">
    <location>
        <begin position="44"/>
        <end position="53"/>
    </location>
</feature>
<accession>A0ABT5E487</accession>
<protein>
    <submittedName>
        <fullName evidence="2">Uncharacterized protein</fullName>
    </submittedName>
</protein>
<gene>
    <name evidence="2" type="ORF">POL25_27505</name>
</gene>
<organism evidence="2 3">
    <name type="scientific">Nannocystis bainbridge</name>
    <dbReference type="NCBI Taxonomy" id="2995303"/>
    <lineage>
        <taxon>Bacteria</taxon>
        <taxon>Pseudomonadati</taxon>
        <taxon>Myxococcota</taxon>
        <taxon>Polyangia</taxon>
        <taxon>Nannocystales</taxon>
        <taxon>Nannocystaceae</taxon>
        <taxon>Nannocystis</taxon>
    </lineage>
</organism>
<sequence length="459" mass="49425">MQNAILVHHSANPMYPSRTISTFATVLLMLAACKHPTPGDLPPTSATEGDTNPTAPPMSSSDPTLPTTSLPTTGGGDDPVWEGCLGTADGVNSAFVHQCAGTGTAIVRFDVEVSGNPVVIPPFPPRPVTFGPGVEGESYEEPKVMACCAPAFDDEEDMVLQPHYMACYRDLAEQACRSLWSQILALKDNPDVPNVANPQLQNLADWVAEHQLECFTELWKNSGAIDHEPQNATDFFTLNRTWVLGEGADTLNIKNVEFEIQDAEVSDIFIPANAATWGLCRSASDNNDFHFLEVDPSDGYVFTLFEGDAELLGPGTPAYEGSAEFSANSFISTHDSEVGVWIDALQLDTAEPAVITNGTTSTTVDRARVALLHAVHATPVGTFLFEIDPGGAQFFVSGFADGEASVETVYNASTIEIDRAPPMLVDPEYVWTVSPFDLVYEDANEDEWTLAIGTLIFSP</sequence>
<reference evidence="2 3" key="1">
    <citation type="submission" date="2022-11" db="EMBL/GenBank/DDBJ databases">
        <title>Minimal conservation of predation-associated metabolite biosynthetic gene clusters underscores biosynthetic potential of Myxococcota including descriptions for ten novel species: Archangium lansinium sp. nov., Myxococcus landrumus sp. nov., Nannocystis bai.</title>
        <authorList>
            <person name="Ahearne A."/>
            <person name="Stevens C."/>
            <person name="Dowd S."/>
        </authorList>
    </citation>
    <scope>NUCLEOTIDE SEQUENCE [LARGE SCALE GENOMIC DNA]</scope>
    <source>
        <strain evidence="2 3">BB15-2</strain>
    </source>
</reference>
<proteinExistence type="predicted"/>
<evidence type="ECO:0000313" key="2">
    <source>
        <dbReference type="EMBL" id="MDC0720682.1"/>
    </source>
</evidence>
<evidence type="ECO:0000256" key="1">
    <source>
        <dbReference type="SAM" id="MobiDB-lite"/>
    </source>
</evidence>